<evidence type="ECO:0000256" key="7">
    <source>
        <dbReference type="ARBA" id="ARBA00023136"/>
    </source>
</evidence>
<evidence type="ECO:0000256" key="5">
    <source>
        <dbReference type="ARBA" id="ARBA00022737"/>
    </source>
</evidence>
<dbReference type="SUPFAM" id="SSF52058">
    <property type="entry name" value="L domain-like"/>
    <property type="match status" value="1"/>
</dbReference>
<dbReference type="PANTHER" id="PTHR45631:SF44">
    <property type="entry name" value="CARBOHYDRATE-BINDING PROTEIN OF THE ER PROTEIN"/>
    <property type="match status" value="1"/>
</dbReference>
<evidence type="ECO:0000256" key="2">
    <source>
        <dbReference type="ARBA" id="ARBA00022614"/>
    </source>
</evidence>
<dbReference type="FunFam" id="3.80.10.10:FF:000129">
    <property type="entry name" value="Leucine-rich repeat receptor-like kinase"/>
    <property type="match status" value="1"/>
</dbReference>
<dbReference type="Pfam" id="PF13855">
    <property type="entry name" value="LRR_8"/>
    <property type="match status" value="1"/>
</dbReference>
<organism evidence="10 11">
    <name type="scientific">Erythranthe guttata</name>
    <name type="common">Yellow monkey flower</name>
    <name type="synonym">Mimulus guttatus</name>
    <dbReference type="NCBI Taxonomy" id="4155"/>
    <lineage>
        <taxon>Eukaryota</taxon>
        <taxon>Viridiplantae</taxon>
        <taxon>Streptophyta</taxon>
        <taxon>Embryophyta</taxon>
        <taxon>Tracheophyta</taxon>
        <taxon>Spermatophyta</taxon>
        <taxon>Magnoliopsida</taxon>
        <taxon>eudicotyledons</taxon>
        <taxon>Gunneridae</taxon>
        <taxon>Pentapetalae</taxon>
        <taxon>asterids</taxon>
        <taxon>lamiids</taxon>
        <taxon>Lamiales</taxon>
        <taxon>Phrymaceae</taxon>
        <taxon>Erythranthe</taxon>
    </lineage>
</organism>
<keyword evidence="6" id="KW-1133">Transmembrane helix</keyword>
<keyword evidence="11" id="KW-1185">Reference proteome</keyword>
<dbReference type="InterPro" id="IPR032675">
    <property type="entry name" value="LRR_dom_sf"/>
</dbReference>
<dbReference type="AlphaFoldDB" id="A0A022RBD1"/>
<feature type="domain" description="Malectin-like" evidence="9">
    <location>
        <begin position="18"/>
        <end position="276"/>
    </location>
</feature>
<keyword evidence="2" id="KW-0433">Leucine-rich repeat</keyword>
<dbReference type="EMBL" id="KI630592">
    <property type="protein sequence ID" value="EYU36240.1"/>
    <property type="molecule type" value="Genomic_DNA"/>
</dbReference>
<dbReference type="InterPro" id="IPR024788">
    <property type="entry name" value="Malectin-like_Carb-bd_dom"/>
</dbReference>
<keyword evidence="5" id="KW-0677">Repeat</keyword>
<keyword evidence="4 8" id="KW-0732">Signal</keyword>
<dbReference type="STRING" id="4155.A0A022RBD1"/>
<feature type="signal peptide" evidence="8">
    <location>
        <begin position="1"/>
        <end position="22"/>
    </location>
</feature>
<keyword evidence="7" id="KW-0472">Membrane</keyword>
<comment type="subcellular location">
    <subcellularLocation>
        <location evidence="1">Membrane</location>
        <topology evidence="1">Single-pass membrane protein</topology>
    </subcellularLocation>
</comment>
<dbReference type="GO" id="GO:0016020">
    <property type="term" value="C:membrane"/>
    <property type="evidence" value="ECO:0007669"/>
    <property type="project" value="UniProtKB-SubCell"/>
</dbReference>
<evidence type="ECO:0000256" key="8">
    <source>
        <dbReference type="SAM" id="SignalP"/>
    </source>
</evidence>
<evidence type="ECO:0000256" key="1">
    <source>
        <dbReference type="ARBA" id="ARBA00004167"/>
    </source>
</evidence>
<evidence type="ECO:0000256" key="4">
    <source>
        <dbReference type="ARBA" id="ARBA00022729"/>
    </source>
</evidence>
<keyword evidence="3" id="KW-0812">Transmembrane</keyword>
<sequence length="458" mass="49389">MAAIHPLSSCLILSLCILSVSADGRVLVRATFYYGNYDGKSSPPTFDLFFDGNPWATVETSSSEYYYYEVIYVMKKDTISVCVGRRNDGGLPLISALEIRGLESYMYQFLAEDRPMFTLRRVAYGTNATIRSFDDPYDRIWTGDVGGRGSTQVTSTALLNPITFLDSPPPAVLRHAVTAVTPNSTLQLFMGFPPYIATAYINWFFTEVAVVQPNQTRNFTLFMGNRSYSSPIEPIYGNLTQLYVSNVTVSPNTTFSLVPNAGSTLPPLISALEVYLIGNVLTEGTNGTDVDGLSLLQDAFGVLKGWSGDPCLPAPYSWEWINCSSDSTPPRVTALFLGSFGLSGAIPNISSMDALQIIDLHNNSLNGSIPDSLSSLPNLKQLNLADNKLSGSVPSSLSQKNGLNLVVSGNPDLCLPGAICPTTKPGSSGNSLINGKMKNNILVTIITSLIIVSISCTK</sequence>
<dbReference type="eggNOG" id="ENOG502QVXJ">
    <property type="taxonomic scope" value="Eukaryota"/>
</dbReference>
<protein>
    <recommendedName>
        <fullName evidence="9">Malectin-like domain-containing protein</fullName>
    </recommendedName>
</protein>
<evidence type="ECO:0000256" key="6">
    <source>
        <dbReference type="ARBA" id="ARBA00022989"/>
    </source>
</evidence>
<dbReference type="Proteomes" id="UP000030748">
    <property type="component" value="Unassembled WGS sequence"/>
</dbReference>
<dbReference type="InterPro" id="IPR001611">
    <property type="entry name" value="Leu-rich_rpt"/>
</dbReference>
<evidence type="ECO:0000259" key="9">
    <source>
        <dbReference type="Pfam" id="PF12819"/>
    </source>
</evidence>
<evidence type="ECO:0000313" key="11">
    <source>
        <dbReference type="Proteomes" id="UP000030748"/>
    </source>
</evidence>
<dbReference type="Gene3D" id="3.80.10.10">
    <property type="entry name" value="Ribonuclease Inhibitor"/>
    <property type="match status" value="1"/>
</dbReference>
<evidence type="ECO:0000313" key="10">
    <source>
        <dbReference type="EMBL" id="EYU36240.1"/>
    </source>
</evidence>
<dbReference type="Pfam" id="PF12819">
    <property type="entry name" value="Malectin_like"/>
    <property type="match status" value="1"/>
</dbReference>
<proteinExistence type="predicted"/>
<dbReference type="PANTHER" id="PTHR45631">
    <property type="entry name" value="OS07G0107800 PROTEIN-RELATED"/>
    <property type="match status" value="1"/>
</dbReference>
<evidence type="ECO:0000256" key="3">
    <source>
        <dbReference type="ARBA" id="ARBA00022692"/>
    </source>
</evidence>
<accession>A0A022RBD1</accession>
<reference evidence="10 11" key="1">
    <citation type="journal article" date="2013" name="Proc. Natl. Acad. Sci. U.S.A.">
        <title>Fine-scale variation in meiotic recombination in Mimulus inferred from population shotgun sequencing.</title>
        <authorList>
            <person name="Hellsten U."/>
            <person name="Wright K.M."/>
            <person name="Jenkins J."/>
            <person name="Shu S."/>
            <person name="Yuan Y."/>
            <person name="Wessler S.R."/>
            <person name="Schmutz J."/>
            <person name="Willis J.H."/>
            <person name="Rokhsar D.S."/>
        </authorList>
    </citation>
    <scope>NUCLEOTIDE SEQUENCE [LARGE SCALE GENOMIC DNA]</scope>
    <source>
        <strain evidence="11">cv. DUN x IM62</strain>
    </source>
</reference>
<name>A0A022RBD1_ERYGU</name>
<feature type="chain" id="PRO_5001507943" description="Malectin-like domain-containing protein" evidence="8">
    <location>
        <begin position="23"/>
        <end position="458"/>
    </location>
</feature>
<gene>
    <name evidence="10" type="ORF">MIMGU_mgv1a006092mg</name>
</gene>